<accession>F5YW04</accession>
<dbReference type="SUPFAM" id="SSF46785">
    <property type="entry name" value="Winged helix' DNA-binding domain"/>
    <property type="match status" value="1"/>
</dbReference>
<dbReference type="GO" id="GO:0003700">
    <property type="term" value="F:DNA-binding transcription factor activity"/>
    <property type="evidence" value="ECO:0007669"/>
    <property type="project" value="InterPro"/>
</dbReference>
<dbReference type="STRING" id="875328.JDM601_1251"/>
<dbReference type="KEGG" id="mjd:JDM601_1251"/>
<reference evidence="2 3" key="1">
    <citation type="journal article" date="2011" name="J. Bacteriol.">
        <title>Complete genome sequence of a novel clinical isolate, the nontuberculous Mycobacterium strain JDM601.</title>
        <authorList>
            <person name="Zhang Z.Y."/>
            <person name="Sun Z.Q."/>
            <person name="Wang Z.L."/>
            <person name="Wen Z.L."/>
            <person name="Sun Q.W."/>
            <person name="Zhu Z.Q."/>
            <person name="Song Y.Z."/>
            <person name="Zhao J.W."/>
            <person name="Wang H.H."/>
            <person name="Zhang S.L."/>
            <person name="Guo X.K."/>
        </authorList>
    </citation>
    <scope>NUCLEOTIDE SEQUENCE [LARGE SCALE GENOMIC DNA]</scope>
    <source>
        <strain evidence="2 3">JDM601</strain>
    </source>
</reference>
<dbReference type="SMART" id="SM00347">
    <property type="entry name" value="HTH_MARR"/>
    <property type="match status" value="1"/>
</dbReference>
<name>F5YW04_MYCSD</name>
<dbReference type="InterPro" id="IPR036388">
    <property type="entry name" value="WH-like_DNA-bd_sf"/>
</dbReference>
<dbReference type="Gene3D" id="1.10.10.10">
    <property type="entry name" value="Winged helix-like DNA-binding domain superfamily/Winged helix DNA-binding domain"/>
    <property type="match status" value="1"/>
</dbReference>
<dbReference type="InterPro" id="IPR039422">
    <property type="entry name" value="MarR/SlyA-like"/>
</dbReference>
<evidence type="ECO:0000259" key="1">
    <source>
        <dbReference type="PROSITE" id="PS50995"/>
    </source>
</evidence>
<dbReference type="Pfam" id="PF12802">
    <property type="entry name" value="MarR_2"/>
    <property type="match status" value="1"/>
</dbReference>
<gene>
    <name evidence="2" type="ordered locus">JDM601_1251</name>
</gene>
<dbReference type="InterPro" id="IPR036390">
    <property type="entry name" value="WH_DNA-bd_sf"/>
</dbReference>
<organism evidence="2 3">
    <name type="scientific">Mycolicibacter sinensis (strain JDM601)</name>
    <name type="common">Mycobacterium sinense</name>
    <dbReference type="NCBI Taxonomy" id="875328"/>
    <lineage>
        <taxon>Bacteria</taxon>
        <taxon>Bacillati</taxon>
        <taxon>Actinomycetota</taxon>
        <taxon>Actinomycetes</taxon>
        <taxon>Mycobacteriales</taxon>
        <taxon>Mycobacteriaceae</taxon>
        <taxon>Mycolicibacter</taxon>
    </lineage>
</organism>
<proteinExistence type="predicted"/>
<dbReference type="Proteomes" id="UP000009224">
    <property type="component" value="Chromosome"/>
</dbReference>
<dbReference type="HOGENOM" id="CLU_083287_2_3_11"/>
<protein>
    <submittedName>
        <fullName evidence="2">Transcriptional regulator MarR family protein</fullName>
    </submittedName>
</protein>
<feature type="domain" description="HTH marR-type" evidence="1">
    <location>
        <begin position="1"/>
        <end position="120"/>
    </location>
</feature>
<dbReference type="PANTHER" id="PTHR33164">
    <property type="entry name" value="TRANSCRIPTIONAL REGULATOR, MARR FAMILY"/>
    <property type="match status" value="1"/>
</dbReference>
<dbReference type="EMBL" id="CP002329">
    <property type="protein sequence ID" value="AEF35251.1"/>
    <property type="molecule type" value="Genomic_DNA"/>
</dbReference>
<evidence type="ECO:0000313" key="2">
    <source>
        <dbReference type="EMBL" id="AEF35251.1"/>
    </source>
</evidence>
<dbReference type="AlphaFoldDB" id="F5YW04"/>
<sequence length="126" mass="13985">MLNRELTDTHKLSLADVQLLALLDDSPADGLQMGDLAEALPSPPSRLTRQIRRLEDQGLVMRAASQHDRRRVLARITGPGRTLVEQAMTTYETEVRTHFLGPLTRPQIAAMAASCRQISDGLKRSK</sequence>
<dbReference type="PANTHER" id="PTHR33164:SF43">
    <property type="entry name" value="HTH-TYPE TRANSCRIPTIONAL REPRESSOR YETL"/>
    <property type="match status" value="1"/>
</dbReference>
<keyword evidence="3" id="KW-1185">Reference proteome</keyword>
<dbReference type="PROSITE" id="PS50995">
    <property type="entry name" value="HTH_MARR_2"/>
    <property type="match status" value="1"/>
</dbReference>
<evidence type="ECO:0000313" key="3">
    <source>
        <dbReference type="Proteomes" id="UP000009224"/>
    </source>
</evidence>
<dbReference type="eggNOG" id="COG1846">
    <property type="taxonomic scope" value="Bacteria"/>
</dbReference>
<dbReference type="InterPro" id="IPR000835">
    <property type="entry name" value="HTH_MarR-typ"/>
</dbReference>
<dbReference type="GO" id="GO:0006950">
    <property type="term" value="P:response to stress"/>
    <property type="evidence" value="ECO:0007669"/>
    <property type="project" value="TreeGrafter"/>
</dbReference>